<dbReference type="Proteomes" id="UP001157091">
    <property type="component" value="Unassembled WGS sequence"/>
</dbReference>
<sequence length="954" mass="100602">MRLTASANMTGDTDTVLSSFAWCVGMHDRDPERFPTSGPEIGGDLLWHYKWMSGALSLNPVFPAEQIHAVLDDMAQRYDRAGVGRSGVVMARFGAAAANGWADEAEAAYAELQVTPDDEYSHCDACVRSETADWLAAVGREDEALRLYDEMVTEGYACGEEPERALSQALVPMLRAGRFDDARAAHLRSYRDARGNAGNLGIVARHLAFCAITGNEARGLSMLERHLPWFGHDGLNALEHFEALASAALLLDAVATAGHGDAPVRGSDGAELAPFVGEHEGRWSAAELAPRAWAAAARIAEAFDTRNGNDHFAGRLAWFRALGDERYEVPVETDAPAPAPVVVPDPDPADARGWGVRARERAIVGDVVGALAAVDRGLAIAGARERAALLGTQLGILVTAEHHDDARLVLAERIAALRASGQAYQADLEERLGLVLFGTAVPDDVARLEAETQAAQAAGEPAAAADASLTLAVLLGRSAEDDGDAAVVGPQIVEAARRATVLAPRGAERVDELWEGATFVLALSLAQSAPAEPGAPGGAGPSGGEQALAALDELVASLHAAPGSNRARLADAHRLRARLRAGAGDLDRGLADASATLELDLALGARERATDAAMLGAAILADLERPHEAVARLRLAVRQAELAESPRVVGARYALGRQLAAVGAAAEAVEVLQTVLDQEEADGAPPAARAETLEALGHASHDADEPGAAASAWSRAVDLFEEDDAEVGAARVRLANGTLHFQAGYARDAVELLEPAVAQAREAEQLGLLVDVLHLLGRALRRRRPGGPAGPRRGARPGATPRRLVARGRRHGLPGPFPRRPRPPRRGRRGRARGVRPVRRDGRRPQRGRLAAVRGPGAARGDARGRGGRRLPVRRRPVRRCRRGGRRGRDAPRARGRPRAPRPDGGGGPGARGRRERCGPGHHRPPEPPVSAELLCDTPGVSHKSPALTALSGA</sequence>
<feature type="compositionally biased region" description="Low complexity" evidence="1">
    <location>
        <begin position="848"/>
        <end position="860"/>
    </location>
</feature>
<evidence type="ECO:0000256" key="1">
    <source>
        <dbReference type="SAM" id="MobiDB-lite"/>
    </source>
</evidence>
<dbReference type="Gene3D" id="1.25.40.10">
    <property type="entry name" value="Tetratricopeptide repeat domain"/>
    <property type="match status" value="1"/>
</dbReference>
<feature type="compositionally biased region" description="Basic residues" evidence="1">
    <location>
        <begin position="866"/>
        <end position="886"/>
    </location>
</feature>
<reference evidence="3" key="1">
    <citation type="journal article" date="2019" name="Int. J. Syst. Evol. Microbiol.">
        <title>The Global Catalogue of Microorganisms (GCM) 10K type strain sequencing project: providing services to taxonomists for standard genome sequencing and annotation.</title>
        <authorList>
            <consortium name="The Broad Institute Genomics Platform"/>
            <consortium name="The Broad Institute Genome Sequencing Center for Infectious Disease"/>
            <person name="Wu L."/>
            <person name="Ma J."/>
        </authorList>
    </citation>
    <scope>NUCLEOTIDE SEQUENCE [LARGE SCALE GENOMIC DNA]</scope>
    <source>
        <strain evidence="3">NBRC 106348</strain>
    </source>
</reference>
<feature type="compositionally biased region" description="Basic residues" evidence="1">
    <location>
        <begin position="819"/>
        <end position="837"/>
    </location>
</feature>
<dbReference type="InterPro" id="IPR011990">
    <property type="entry name" value="TPR-like_helical_dom_sf"/>
</dbReference>
<evidence type="ECO:0008006" key="4">
    <source>
        <dbReference type="Google" id="ProtNLM"/>
    </source>
</evidence>
<gene>
    <name evidence="2" type="ORF">GCM10025864_02980</name>
</gene>
<accession>A0ABQ6HVK2</accession>
<dbReference type="RefSeq" id="WP_284291608.1">
    <property type="nucleotide sequence ID" value="NZ_BSUK01000001.1"/>
</dbReference>
<name>A0ABQ6HVK2_9MICO</name>
<keyword evidence="3" id="KW-1185">Reference proteome</keyword>
<dbReference type="EMBL" id="BSUK01000001">
    <property type="protein sequence ID" value="GMA22539.1"/>
    <property type="molecule type" value="Genomic_DNA"/>
</dbReference>
<feature type="compositionally biased region" description="Basic residues" evidence="1">
    <location>
        <begin position="912"/>
        <end position="923"/>
    </location>
</feature>
<comment type="caution">
    <text evidence="2">The sequence shown here is derived from an EMBL/GenBank/DDBJ whole genome shotgun (WGS) entry which is preliminary data.</text>
</comment>
<organism evidence="2 3">
    <name type="scientific">Luteimicrobium album</name>
    <dbReference type="NCBI Taxonomy" id="1054550"/>
    <lineage>
        <taxon>Bacteria</taxon>
        <taxon>Bacillati</taxon>
        <taxon>Actinomycetota</taxon>
        <taxon>Actinomycetes</taxon>
        <taxon>Micrococcales</taxon>
        <taxon>Luteimicrobium</taxon>
    </lineage>
</organism>
<feature type="compositionally biased region" description="Low complexity" evidence="1">
    <location>
        <begin position="790"/>
        <end position="803"/>
    </location>
</feature>
<protein>
    <recommendedName>
        <fullName evidence="4">Tetratricopeptide repeat protein</fullName>
    </recommendedName>
</protein>
<feature type="region of interest" description="Disordered" evidence="1">
    <location>
        <begin position="782"/>
        <end position="954"/>
    </location>
</feature>
<dbReference type="SUPFAM" id="SSF48452">
    <property type="entry name" value="TPR-like"/>
    <property type="match status" value="1"/>
</dbReference>
<evidence type="ECO:0000313" key="3">
    <source>
        <dbReference type="Proteomes" id="UP001157091"/>
    </source>
</evidence>
<proteinExistence type="predicted"/>
<evidence type="ECO:0000313" key="2">
    <source>
        <dbReference type="EMBL" id="GMA22539.1"/>
    </source>
</evidence>